<name>A0A1E3Q704_LIPST</name>
<dbReference type="InterPro" id="IPR001138">
    <property type="entry name" value="Zn2Cys6_DnaBD"/>
</dbReference>
<evidence type="ECO:0000313" key="5">
    <source>
        <dbReference type="EMBL" id="ODQ73451.1"/>
    </source>
</evidence>
<dbReference type="InterPro" id="IPR050613">
    <property type="entry name" value="Sec_Metabolite_Reg"/>
</dbReference>
<dbReference type="OrthoDB" id="427480at2759"/>
<dbReference type="CDD" id="cd00067">
    <property type="entry name" value="GAL4"/>
    <property type="match status" value="1"/>
</dbReference>
<dbReference type="Gene3D" id="4.10.240.10">
    <property type="entry name" value="Zn(2)-C6 fungal-type DNA-binding domain"/>
    <property type="match status" value="1"/>
</dbReference>
<dbReference type="SMART" id="SM00066">
    <property type="entry name" value="GAL4"/>
    <property type="match status" value="1"/>
</dbReference>
<dbReference type="EMBL" id="KV454293">
    <property type="protein sequence ID" value="ODQ73451.1"/>
    <property type="molecule type" value="Genomic_DNA"/>
</dbReference>
<dbReference type="PANTHER" id="PTHR31001">
    <property type="entry name" value="UNCHARACTERIZED TRANSCRIPTIONAL REGULATORY PROTEIN"/>
    <property type="match status" value="1"/>
</dbReference>
<dbReference type="PANTHER" id="PTHR31001:SF90">
    <property type="entry name" value="CENTROMERE DNA-BINDING PROTEIN COMPLEX CBF3 SUBUNIT B"/>
    <property type="match status" value="1"/>
</dbReference>
<dbReference type="Proteomes" id="UP000094385">
    <property type="component" value="Unassembled WGS sequence"/>
</dbReference>
<dbReference type="SUPFAM" id="SSF57701">
    <property type="entry name" value="Zn2/Cys6 DNA-binding domain"/>
    <property type="match status" value="1"/>
</dbReference>
<dbReference type="PROSITE" id="PS50048">
    <property type="entry name" value="ZN2_CY6_FUNGAL_2"/>
    <property type="match status" value="1"/>
</dbReference>
<dbReference type="PROSITE" id="PS00463">
    <property type="entry name" value="ZN2_CY6_FUNGAL_1"/>
    <property type="match status" value="1"/>
</dbReference>
<feature type="region of interest" description="Disordered" evidence="3">
    <location>
        <begin position="1"/>
        <end position="37"/>
    </location>
</feature>
<keyword evidence="2" id="KW-0539">Nucleus</keyword>
<dbReference type="CDD" id="cd12148">
    <property type="entry name" value="fungal_TF_MHR"/>
    <property type="match status" value="1"/>
</dbReference>
<proteinExistence type="predicted"/>
<evidence type="ECO:0000259" key="4">
    <source>
        <dbReference type="PROSITE" id="PS50048"/>
    </source>
</evidence>
<feature type="compositionally biased region" description="Polar residues" evidence="3">
    <location>
        <begin position="1"/>
        <end position="32"/>
    </location>
</feature>
<sequence length="837" mass="94743">MCTYSNSSGPSPVHPTPTNFDESNSQHPANRSGSRKRTRIPISCTVCRRKKLKCDKSQPCFNCITRHTSGSCSYAWQNTALDSQPDKTTPVQPSLGTIRQSSSVTSYERSAKIPLNFTLEKHISAMDTSSGPVGDTVHDQEVIELKRRLSRMESVLASMTNDITPASVSTPAPSQDIPFGQRGLSSQNKQLLPTTAKPELEIKKNRMTYFGPLSSIAAVMQDPYLQYLISRMDTSTQLKIRPVHADFIRAAEESLSHPLQSQQAVDNSRSAKKARIQKTDIMTQHLSDEMYNVNAECTKMFPRLLDRHVCEYLIDQFMQTVNKMFPLLNPSELRSQVLTFWEISQETPEAVFLNNGAKRKEFLRLTALITMVIRIGWLVCRKEWKAVQSGLGNPDPTLFGRHLEQYAWSCLRETNYLAKCDITTLQVLLLLRLHMSVTPEVGDAIDLTDSAGLIGLLSQSALTIGLHRDPDLFRRVSSGMTRTWRLLWSEIVFQDTDRALDLSIPFSIQLELSDTDLEKLLPFADNIAAIEKPSLTFLHSKVKWCILSRSMLSRLLQPNATLSREEFNNYYQQLAAFEDSYLSSFHMLLQMFHADSSASVSGPQDSYDLTQKFFLQVQFLRLRLVLLKAYSPPTKEDQELVRKLKTGCALTILDTLATCLCCPQLFSRFMWLVVPLALRHYHYAIVLVGSDIIRISLDNPESVSRQDLGIADGSWKTPDLSYRYTDQDLVDLRRLYQAYMRTYELVKSHSDEYYGAYRSAIILSSFNQCINDQLTSVSPSSKAKAAISTPSYRNPIATLQPENTANWDSFSSAFDSFDSPEWWNDWSAGLSLEQTVD</sequence>
<dbReference type="GO" id="GO:0005634">
    <property type="term" value="C:nucleus"/>
    <property type="evidence" value="ECO:0007669"/>
    <property type="project" value="UniProtKB-SubCell"/>
</dbReference>
<accession>A0A1E3Q704</accession>
<dbReference type="GO" id="GO:0008270">
    <property type="term" value="F:zinc ion binding"/>
    <property type="evidence" value="ECO:0007669"/>
    <property type="project" value="InterPro"/>
</dbReference>
<feature type="region of interest" description="Disordered" evidence="3">
    <location>
        <begin position="83"/>
        <end position="102"/>
    </location>
</feature>
<evidence type="ECO:0000256" key="3">
    <source>
        <dbReference type="SAM" id="MobiDB-lite"/>
    </source>
</evidence>
<protein>
    <recommendedName>
        <fullName evidence="4">Zn(2)-C6 fungal-type domain-containing protein</fullName>
    </recommendedName>
</protein>
<organism evidence="5 6">
    <name type="scientific">Lipomyces starkeyi NRRL Y-11557</name>
    <dbReference type="NCBI Taxonomy" id="675824"/>
    <lineage>
        <taxon>Eukaryota</taxon>
        <taxon>Fungi</taxon>
        <taxon>Dikarya</taxon>
        <taxon>Ascomycota</taxon>
        <taxon>Saccharomycotina</taxon>
        <taxon>Lipomycetes</taxon>
        <taxon>Lipomycetales</taxon>
        <taxon>Lipomycetaceae</taxon>
        <taxon>Lipomyces</taxon>
    </lineage>
</organism>
<reference evidence="5 6" key="1">
    <citation type="journal article" date="2016" name="Proc. Natl. Acad. Sci. U.S.A.">
        <title>Comparative genomics of biotechnologically important yeasts.</title>
        <authorList>
            <person name="Riley R."/>
            <person name="Haridas S."/>
            <person name="Wolfe K.H."/>
            <person name="Lopes M.R."/>
            <person name="Hittinger C.T."/>
            <person name="Goeker M."/>
            <person name="Salamov A.A."/>
            <person name="Wisecaver J.H."/>
            <person name="Long T.M."/>
            <person name="Calvey C.H."/>
            <person name="Aerts A.L."/>
            <person name="Barry K.W."/>
            <person name="Choi C."/>
            <person name="Clum A."/>
            <person name="Coughlan A.Y."/>
            <person name="Deshpande S."/>
            <person name="Douglass A.P."/>
            <person name="Hanson S.J."/>
            <person name="Klenk H.-P."/>
            <person name="LaButti K.M."/>
            <person name="Lapidus A."/>
            <person name="Lindquist E.A."/>
            <person name="Lipzen A.M."/>
            <person name="Meier-Kolthoff J.P."/>
            <person name="Ohm R.A."/>
            <person name="Otillar R.P."/>
            <person name="Pangilinan J.L."/>
            <person name="Peng Y."/>
            <person name="Rokas A."/>
            <person name="Rosa C.A."/>
            <person name="Scheuner C."/>
            <person name="Sibirny A.A."/>
            <person name="Slot J.C."/>
            <person name="Stielow J.B."/>
            <person name="Sun H."/>
            <person name="Kurtzman C.P."/>
            <person name="Blackwell M."/>
            <person name="Grigoriev I.V."/>
            <person name="Jeffries T.W."/>
        </authorList>
    </citation>
    <scope>NUCLEOTIDE SEQUENCE [LARGE SCALE GENOMIC DNA]</scope>
    <source>
        <strain evidence="5 6">NRRL Y-11557</strain>
    </source>
</reference>
<keyword evidence="6" id="KW-1185">Reference proteome</keyword>
<evidence type="ECO:0000256" key="2">
    <source>
        <dbReference type="ARBA" id="ARBA00023242"/>
    </source>
</evidence>
<dbReference type="Pfam" id="PF00172">
    <property type="entry name" value="Zn_clus"/>
    <property type="match status" value="1"/>
</dbReference>
<dbReference type="AlphaFoldDB" id="A0A1E3Q704"/>
<gene>
    <name evidence="5" type="ORF">LIPSTDRAFT_103991</name>
</gene>
<dbReference type="InterPro" id="IPR036864">
    <property type="entry name" value="Zn2-C6_fun-type_DNA-bd_sf"/>
</dbReference>
<feature type="domain" description="Zn(2)-C6 fungal-type" evidence="4">
    <location>
        <begin position="43"/>
        <end position="74"/>
    </location>
</feature>
<comment type="subcellular location">
    <subcellularLocation>
        <location evidence="1">Nucleus</location>
    </subcellularLocation>
</comment>
<dbReference type="GO" id="GO:0000981">
    <property type="term" value="F:DNA-binding transcription factor activity, RNA polymerase II-specific"/>
    <property type="evidence" value="ECO:0007669"/>
    <property type="project" value="InterPro"/>
</dbReference>
<evidence type="ECO:0000313" key="6">
    <source>
        <dbReference type="Proteomes" id="UP000094385"/>
    </source>
</evidence>
<evidence type="ECO:0000256" key="1">
    <source>
        <dbReference type="ARBA" id="ARBA00004123"/>
    </source>
</evidence>